<reference evidence="1 2" key="1">
    <citation type="submission" date="2023-02" db="EMBL/GenBank/DDBJ databases">
        <title>Genome sequence of Sphingobacterium sp. KACC 22765.</title>
        <authorList>
            <person name="Kim S."/>
            <person name="Heo J."/>
            <person name="Kwon S.-W."/>
        </authorList>
    </citation>
    <scope>NUCLEOTIDE SEQUENCE [LARGE SCALE GENOMIC DNA]</scope>
    <source>
        <strain evidence="1 2">KACC 22765</strain>
    </source>
</reference>
<dbReference type="RefSeq" id="WP_274269209.1">
    <property type="nucleotide sequence ID" value="NZ_CP117880.1"/>
</dbReference>
<dbReference type="Proteomes" id="UP001221558">
    <property type="component" value="Chromosome"/>
</dbReference>
<organism evidence="1 2">
    <name type="scientific">Sphingobacterium oryzagri</name>
    <dbReference type="NCBI Taxonomy" id="3025669"/>
    <lineage>
        <taxon>Bacteria</taxon>
        <taxon>Pseudomonadati</taxon>
        <taxon>Bacteroidota</taxon>
        <taxon>Sphingobacteriia</taxon>
        <taxon>Sphingobacteriales</taxon>
        <taxon>Sphingobacteriaceae</taxon>
        <taxon>Sphingobacterium</taxon>
    </lineage>
</organism>
<dbReference type="EMBL" id="CP117880">
    <property type="protein sequence ID" value="WDF70503.1"/>
    <property type="molecule type" value="Genomic_DNA"/>
</dbReference>
<evidence type="ECO:0000313" key="2">
    <source>
        <dbReference type="Proteomes" id="UP001221558"/>
    </source>
</evidence>
<evidence type="ECO:0000313" key="1">
    <source>
        <dbReference type="EMBL" id="WDF70503.1"/>
    </source>
</evidence>
<keyword evidence="2" id="KW-1185">Reference proteome</keyword>
<accession>A0ABY7WLN1</accession>
<gene>
    <name evidence="1" type="ORF">PQ465_09045</name>
</gene>
<name>A0ABY7WLN1_9SPHI</name>
<proteinExistence type="predicted"/>
<sequence length="181" mass="21436">MGKPHSAGKIKMQETFLYDNCSYYMEWKERLWGYNTVYGFYENPQRFNFEFNAERLIVRNLALRTADRQLYQDFLLDNFPFQAEAELLKFDRVMDNLLKLDSFTAARFFADKAVNMVCSDLDYREETAIFKALSVEESEVETFKKAVDPTLIENHVLPEQVRDRPYVWIDGSSLKNFSISR</sequence>
<protein>
    <submittedName>
        <fullName evidence="1">Uncharacterized protein</fullName>
    </submittedName>
</protein>